<organism evidence="1">
    <name type="scientific">Rhizophora mucronata</name>
    <name type="common">Asiatic mangrove</name>
    <dbReference type="NCBI Taxonomy" id="61149"/>
    <lineage>
        <taxon>Eukaryota</taxon>
        <taxon>Viridiplantae</taxon>
        <taxon>Streptophyta</taxon>
        <taxon>Embryophyta</taxon>
        <taxon>Tracheophyta</taxon>
        <taxon>Spermatophyta</taxon>
        <taxon>Magnoliopsida</taxon>
        <taxon>eudicotyledons</taxon>
        <taxon>Gunneridae</taxon>
        <taxon>Pentapetalae</taxon>
        <taxon>rosids</taxon>
        <taxon>fabids</taxon>
        <taxon>Malpighiales</taxon>
        <taxon>Rhizophoraceae</taxon>
        <taxon>Rhizophora</taxon>
    </lineage>
</organism>
<accession>A0A2P2QPY1</accession>
<dbReference type="AlphaFoldDB" id="A0A2P2QPY1"/>
<sequence length="33" mass="3778">MALKQESESCNCPLNPLSSIFYSPMFFLCFQTT</sequence>
<reference evidence="1" key="1">
    <citation type="submission" date="2018-02" db="EMBL/GenBank/DDBJ databases">
        <title>Rhizophora mucronata_Transcriptome.</title>
        <authorList>
            <person name="Meera S.P."/>
            <person name="Sreeshan A."/>
            <person name="Augustine A."/>
        </authorList>
    </citation>
    <scope>NUCLEOTIDE SEQUENCE</scope>
    <source>
        <tissue evidence="1">Leaf</tissue>
    </source>
</reference>
<evidence type="ECO:0000313" key="1">
    <source>
        <dbReference type="EMBL" id="MBX68995.1"/>
    </source>
</evidence>
<dbReference type="EMBL" id="GGEC01088511">
    <property type="protein sequence ID" value="MBX68995.1"/>
    <property type="molecule type" value="Transcribed_RNA"/>
</dbReference>
<proteinExistence type="predicted"/>
<protein>
    <submittedName>
        <fullName evidence="1">Uncharacterized protein</fullName>
    </submittedName>
</protein>
<name>A0A2P2QPY1_RHIMU</name>